<evidence type="ECO:0000313" key="1">
    <source>
        <dbReference type="EMBL" id="MFG6416709.1"/>
    </source>
</evidence>
<organism evidence="1 2">
    <name type="scientific">Pelomonas dachongensis</name>
    <dbReference type="NCBI Taxonomy" id="3299029"/>
    <lineage>
        <taxon>Bacteria</taxon>
        <taxon>Pseudomonadati</taxon>
        <taxon>Pseudomonadota</taxon>
        <taxon>Betaproteobacteria</taxon>
        <taxon>Burkholderiales</taxon>
        <taxon>Sphaerotilaceae</taxon>
        <taxon>Roseateles</taxon>
    </lineage>
</organism>
<dbReference type="SMART" id="SM01236">
    <property type="entry name" value="Haem_oxygenase_2"/>
    <property type="match status" value="1"/>
</dbReference>
<dbReference type="Proteomes" id="UP001606300">
    <property type="component" value="Unassembled WGS sequence"/>
</dbReference>
<dbReference type="EMBL" id="JBIGHY010000010">
    <property type="protein sequence ID" value="MFG6416709.1"/>
    <property type="molecule type" value="Genomic_DNA"/>
</dbReference>
<dbReference type="Pfam" id="PF14518">
    <property type="entry name" value="Haem_oxygenas_2"/>
    <property type="match status" value="1"/>
</dbReference>
<evidence type="ECO:0000313" key="2">
    <source>
        <dbReference type="Proteomes" id="UP001606300"/>
    </source>
</evidence>
<protein>
    <submittedName>
        <fullName evidence="1">TenA family transcriptional regulator</fullName>
    </submittedName>
</protein>
<keyword evidence="2" id="KW-1185">Reference proteome</keyword>
<dbReference type="RefSeq" id="WP_394472772.1">
    <property type="nucleotide sequence ID" value="NZ_JBIGHY010000010.1"/>
</dbReference>
<name>A0ABW7EV57_9BURK</name>
<dbReference type="SUPFAM" id="SSF48613">
    <property type="entry name" value="Heme oxygenase-like"/>
    <property type="match status" value="1"/>
</dbReference>
<reference evidence="1 2" key="1">
    <citation type="submission" date="2024-09" db="EMBL/GenBank/DDBJ databases">
        <title>Novel species of the genus Pelomonas and Roseateles isolated from streams.</title>
        <authorList>
            <person name="Lu H."/>
        </authorList>
    </citation>
    <scope>NUCLEOTIDE SEQUENCE [LARGE SCALE GENOMIC DNA]</scope>
    <source>
        <strain evidence="1 2">DC23W</strain>
    </source>
</reference>
<sequence>MTFHARLLQETAAARQGLLATPIIQGALRGQVSLASYLAFLREAYHHVRHTVPLLRATRDALPARNAWLRGPLDEYIEEETGHDEWILNDIRAAGGDADAVRHGPPNHATEVMVAYAYDTIARINPLGFFGMVHVLEGTSVSLALLAADAIQKPLSLPDAAFSYLRSHGTLDQEHTAHFELLMDKVEDPGDQEAIVHAAKAFFRLYGEVFRSLPLPDAALPVTAPSPSPTPAAAEALA</sequence>
<dbReference type="Gene3D" id="1.20.910.10">
    <property type="entry name" value="Heme oxygenase-like"/>
    <property type="match status" value="1"/>
</dbReference>
<accession>A0ABW7EV57</accession>
<proteinExistence type="predicted"/>
<comment type="caution">
    <text evidence="1">The sequence shown here is derived from an EMBL/GenBank/DDBJ whole genome shotgun (WGS) entry which is preliminary data.</text>
</comment>
<dbReference type="InterPro" id="IPR016084">
    <property type="entry name" value="Haem_Oase-like_multi-hlx"/>
</dbReference>
<gene>
    <name evidence="1" type="ORF">ACG02S_22690</name>
</gene>